<accession>A0A2P8DHM3</accession>
<feature type="compositionally biased region" description="Polar residues" evidence="2">
    <location>
        <begin position="906"/>
        <end position="915"/>
    </location>
</feature>
<dbReference type="NCBIfam" id="TIGR01760">
    <property type="entry name" value="tape_meas_TP901"/>
    <property type="match status" value="1"/>
</dbReference>
<dbReference type="RefSeq" id="WP_106539632.1">
    <property type="nucleotide sequence ID" value="NZ_PYGE01000025.1"/>
</dbReference>
<keyword evidence="1" id="KW-1188">Viral release from host cell</keyword>
<name>A0A2P8DHM3_9ACTN</name>
<dbReference type="PANTHER" id="PTHR37813:SF1">
    <property type="entry name" value="FELS-2 PROPHAGE PROTEIN"/>
    <property type="match status" value="1"/>
</dbReference>
<evidence type="ECO:0000313" key="5">
    <source>
        <dbReference type="Proteomes" id="UP000243528"/>
    </source>
</evidence>
<evidence type="ECO:0000256" key="1">
    <source>
        <dbReference type="ARBA" id="ARBA00022612"/>
    </source>
</evidence>
<evidence type="ECO:0000313" key="4">
    <source>
        <dbReference type="EMBL" id="PSK96703.1"/>
    </source>
</evidence>
<reference evidence="4 5" key="1">
    <citation type="submission" date="2018-03" db="EMBL/GenBank/DDBJ databases">
        <title>Genomic Encyclopedia of Archaeal and Bacterial Type Strains, Phase II (KMG-II): from individual species to whole genera.</title>
        <authorList>
            <person name="Goeker M."/>
        </authorList>
    </citation>
    <scope>NUCLEOTIDE SEQUENCE [LARGE SCALE GENOMIC DNA]</scope>
    <source>
        <strain evidence="4 5">DSM 45211</strain>
    </source>
</reference>
<evidence type="ECO:0000256" key="2">
    <source>
        <dbReference type="SAM" id="MobiDB-lite"/>
    </source>
</evidence>
<dbReference type="PANTHER" id="PTHR37813">
    <property type="entry name" value="FELS-2 PROPHAGE PROTEIN"/>
    <property type="match status" value="1"/>
</dbReference>
<organism evidence="4 5">
    <name type="scientific">Haloactinopolyspora alba</name>
    <dbReference type="NCBI Taxonomy" id="648780"/>
    <lineage>
        <taxon>Bacteria</taxon>
        <taxon>Bacillati</taxon>
        <taxon>Actinomycetota</taxon>
        <taxon>Actinomycetes</taxon>
        <taxon>Jiangellales</taxon>
        <taxon>Jiangellaceae</taxon>
        <taxon>Haloactinopolyspora</taxon>
    </lineage>
</organism>
<gene>
    <name evidence="4" type="ORF">CLV30_12585</name>
</gene>
<feature type="compositionally biased region" description="Basic and acidic residues" evidence="2">
    <location>
        <begin position="895"/>
        <end position="904"/>
    </location>
</feature>
<dbReference type="InterPro" id="IPR010090">
    <property type="entry name" value="Phage_tape_meas"/>
</dbReference>
<dbReference type="Pfam" id="PF10145">
    <property type="entry name" value="PhageMin_Tail"/>
    <property type="match status" value="1"/>
</dbReference>
<feature type="domain" description="Phage tail tape measure protein" evidence="3">
    <location>
        <begin position="96"/>
        <end position="296"/>
    </location>
</feature>
<evidence type="ECO:0000259" key="3">
    <source>
        <dbReference type="Pfam" id="PF10145"/>
    </source>
</evidence>
<protein>
    <submittedName>
        <fullName evidence="4">TP901 family phage tail tape measure protein</fullName>
    </submittedName>
</protein>
<dbReference type="Proteomes" id="UP000243528">
    <property type="component" value="Unassembled WGS sequence"/>
</dbReference>
<comment type="caution">
    <text evidence="4">The sequence shown here is derived from an EMBL/GenBank/DDBJ whole genome shotgun (WGS) entry which is preliminary data.</text>
</comment>
<dbReference type="EMBL" id="PYGE01000025">
    <property type="protein sequence ID" value="PSK96703.1"/>
    <property type="molecule type" value="Genomic_DNA"/>
</dbReference>
<sequence length="915" mass="93508">MADRSIVVKLGLDVGGVVAGARTATRALKQVSTDGLDWVGQREQSINTLTTGVGAFGLAAAAGAGLAVKKFADFDAAMSAVEATGDDARASIDALRQAAIDAGASTAFSATEAAAGIEQLAKAGVTAEDILAGGLTGALDLAAAGGISVGEAAETAATALTQFDLAGEDVTHVADLLAAGAGKAQGGVTELGQALAQSGLVASQTGLTIEETAASLSAFASAGLLGSDAGTSFKTMLQRLSNPTGEAADLMQRLNVSAYDAQGNFVGMAEFAGQLQGALEDMTPAQRNATLATLFGSDAVRAASVIYEEGKAGIQEWTAAVDDQGYAAETAATRLDNLKGDLEELGGALETALIGAGEGADGPLRSLTQRATDAVNAFNDMPPEVKSATLAIVGGGGLVALGVAGIGKLVVGVANTRDAMRDLGISTSRVGRTMRLLGGAATGIGLLASAMDLLGQTVDVAEVGTGAAAEALQDLRKGANSELINQIADLRGELDGADKVLGFIPTSLDGFTTSAKDSAEVNKQWKESITAVDGALSSMVASGSVGQAKESVKLLGEAMGLSGDEMQKFVEEHLPQYADALAQSRVQTEANTEAAGQAGTAQNQLSQDFDSTTEGIQTQAEALVNLVEKMQEAGLLALSTRDAERNLQAAIDNATTSIEENGTTLDVTTEKGRKNQAALDEIASSSLDLVSALADQGASEKRLQKVMANSRASFIKTARRMGLTKGQARALADQLGLIPGNYRATISAQDNASDKIEDAVWWLKDFDGREATATMTTVQRTIREIWNSPTSGIPGQFTPGNATGTRNWRGGLTWVGEEGPEIVSLPRGSDIYSNAESRAMASGGPLHTLMPAAAPVQSTSTLHPSALAAALDGVSLTLDVDGQPMRGIIRAEQAEGLREHDRQTMRRASTGTAVA</sequence>
<dbReference type="OrthoDB" id="2183194at2"/>
<keyword evidence="5" id="KW-1185">Reference proteome</keyword>
<dbReference type="AlphaFoldDB" id="A0A2P8DHM3"/>
<feature type="region of interest" description="Disordered" evidence="2">
    <location>
        <begin position="895"/>
        <end position="915"/>
    </location>
</feature>
<proteinExistence type="predicted"/>